<evidence type="ECO:0000313" key="9">
    <source>
        <dbReference type="Proteomes" id="UP000824540"/>
    </source>
</evidence>
<dbReference type="InterPro" id="IPR000315">
    <property type="entry name" value="Znf_B-box"/>
</dbReference>
<dbReference type="Pfam" id="PF00643">
    <property type="entry name" value="zf-B_box"/>
    <property type="match status" value="1"/>
</dbReference>
<dbReference type="SMART" id="SM00336">
    <property type="entry name" value="BBOX"/>
    <property type="match status" value="1"/>
</dbReference>
<sequence length="266" mass="30616">MAAKDFSLDDDLCCPVCCDIFKDPVVLGCSHSFCRACILQCWREKRSHECPICRKENSSNDPLPNLALRHIVESYLMQKMEIVAAQKREPAGTFDARCSVHGEKIQLFCEEDEELLCVVCQTSKKHRSHQICPVEEIVADRKSQAQHTERQVKAEFEKLHQFLRDEEEARLAALREEEEQKGRAMEDKIENLTKHVSALSDKITEIQNAMDAEDIAFLKSSRRIRGRAKCLPLDPELPYDALIDVAKHLGNLKFRVWEKMLGMVQY</sequence>
<dbReference type="SMART" id="SM00184">
    <property type="entry name" value="RING"/>
    <property type="match status" value="1"/>
</dbReference>
<dbReference type="PROSITE" id="PS50089">
    <property type="entry name" value="ZF_RING_2"/>
    <property type="match status" value="1"/>
</dbReference>
<feature type="domain" description="RING-type" evidence="6">
    <location>
        <begin position="14"/>
        <end position="54"/>
    </location>
</feature>
<dbReference type="GO" id="GO:0016567">
    <property type="term" value="P:protein ubiquitination"/>
    <property type="evidence" value="ECO:0007669"/>
    <property type="project" value="InterPro"/>
</dbReference>
<evidence type="ECO:0000259" key="7">
    <source>
        <dbReference type="PROSITE" id="PS50119"/>
    </source>
</evidence>
<name>A0A8T2P0V4_9TELE</name>
<dbReference type="EMBL" id="JAFBMS010000016">
    <property type="protein sequence ID" value="KAG9346215.1"/>
    <property type="molecule type" value="Genomic_DNA"/>
</dbReference>
<dbReference type="Gene3D" id="3.30.40.10">
    <property type="entry name" value="Zinc/RING finger domain, C3HC4 (zinc finger)"/>
    <property type="match status" value="1"/>
</dbReference>
<dbReference type="PANTHER" id="PTHR24103">
    <property type="entry name" value="E3 UBIQUITIN-PROTEIN LIGASE TRIM"/>
    <property type="match status" value="1"/>
</dbReference>
<dbReference type="SUPFAM" id="SSF57845">
    <property type="entry name" value="B-box zinc-binding domain"/>
    <property type="match status" value="1"/>
</dbReference>
<dbReference type="PROSITE" id="PS50119">
    <property type="entry name" value="ZF_BBOX"/>
    <property type="match status" value="1"/>
</dbReference>
<accession>A0A8T2P0V4</accession>
<dbReference type="Gene3D" id="3.30.160.60">
    <property type="entry name" value="Classic Zinc Finger"/>
    <property type="match status" value="1"/>
</dbReference>
<dbReference type="InterPro" id="IPR050143">
    <property type="entry name" value="TRIM/RBCC"/>
</dbReference>
<keyword evidence="1" id="KW-0479">Metal-binding</keyword>
<dbReference type="InterPro" id="IPR017907">
    <property type="entry name" value="Znf_RING_CS"/>
</dbReference>
<comment type="caution">
    <text evidence="8">The sequence shown here is derived from an EMBL/GenBank/DDBJ whole genome shotgun (WGS) entry which is preliminary data.</text>
</comment>
<dbReference type="GO" id="GO:0004842">
    <property type="term" value="F:ubiquitin-protein transferase activity"/>
    <property type="evidence" value="ECO:0007669"/>
    <property type="project" value="InterPro"/>
</dbReference>
<keyword evidence="3" id="KW-0862">Zinc</keyword>
<dbReference type="Pfam" id="PF04564">
    <property type="entry name" value="U-box"/>
    <property type="match status" value="1"/>
</dbReference>
<evidence type="ECO:0000259" key="6">
    <source>
        <dbReference type="PROSITE" id="PS50089"/>
    </source>
</evidence>
<dbReference type="AlphaFoldDB" id="A0A8T2P0V4"/>
<organism evidence="8 9">
    <name type="scientific">Albula glossodonta</name>
    <name type="common">roundjaw bonefish</name>
    <dbReference type="NCBI Taxonomy" id="121402"/>
    <lineage>
        <taxon>Eukaryota</taxon>
        <taxon>Metazoa</taxon>
        <taxon>Chordata</taxon>
        <taxon>Craniata</taxon>
        <taxon>Vertebrata</taxon>
        <taxon>Euteleostomi</taxon>
        <taxon>Actinopterygii</taxon>
        <taxon>Neopterygii</taxon>
        <taxon>Teleostei</taxon>
        <taxon>Albuliformes</taxon>
        <taxon>Albulidae</taxon>
        <taxon>Albula</taxon>
    </lineage>
</organism>
<dbReference type="SMART" id="SM00504">
    <property type="entry name" value="Ubox"/>
    <property type="match status" value="1"/>
</dbReference>
<dbReference type="PROSITE" id="PS00518">
    <property type="entry name" value="ZF_RING_1"/>
    <property type="match status" value="1"/>
</dbReference>
<dbReference type="InterPro" id="IPR013083">
    <property type="entry name" value="Znf_RING/FYVE/PHD"/>
</dbReference>
<dbReference type="InterPro" id="IPR003613">
    <property type="entry name" value="Ubox_domain"/>
</dbReference>
<gene>
    <name evidence="8" type="ORF">JZ751_008040</name>
</gene>
<feature type="non-terminal residue" evidence="8">
    <location>
        <position position="1"/>
    </location>
</feature>
<evidence type="ECO:0000256" key="5">
    <source>
        <dbReference type="SAM" id="Coils"/>
    </source>
</evidence>
<reference evidence="8" key="1">
    <citation type="thesis" date="2021" institute="BYU ScholarsArchive" country="Provo, UT, USA">
        <title>Applications of and Algorithms for Genome Assembly and Genomic Analyses with an Emphasis on Marine Teleosts.</title>
        <authorList>
            <person name="Pickett B.D."/>
        </authorList>
    </citation>
    <scope>NUCLEOTIDE SEQUENCE</scope>
    <source>
        <strain evidence="8">HI-2016</strain>
    </source>
</reference>
<evidence type="ECO:0000256" key="2">
    <source>
        <dbReference type="ARBA" id="ARBA00022771"/>
    </source>
</evidence>
<keyword evidence="2 4" id="KW-0863">Zinc-finger</keyword>
<dbReference type="GO" id="GO:0008270">
    <property type="term" value="F:zinc ion binding"/>
    <property type="evidence" value="ECO:0007669"/>
    <property type="project" value="UniProtKB-KW"/>
</dbReference>
<evidence type="ECO:0000256" key="3">
    <source>
        <dbReference type="ARBA" id="ARBA00022833"/>
    </source>
</evidence>
<dbReference type="Proteomes" id="UP000824540">
    <property type="component" value="Unassembled WGS sequence"/>
</dbReference>
<dbReference type="SUPFAM" id="SSF57850">
    <property type="entry name" value="RING/U-box"/>
    <property type="match status" value="1"/>
</dbReference>
<dbReference type="OrthoDB" id="128536at2759"/>
<proteinExistence type="predicted"/>
<keyword evidence="9" id="KW-1185">Reference proteome</keyword>
<protein>
    <submittedName>
        <fullName evidence="8">Uncharacterized protein</fullName>
    </submittedName>
</protein>
<dbReference type="InterPro" id="IPR001841">
    <property type="entry name" value="Znf_RING"/>
</dbReference>
<keyword evidence="5" id="KW-0175">Coiled coil</keyword>
<evidence type="ECO:0000313" key="8">
    <source>
        <dbReference type="EMBL" id="KAG9346215.1"/>
    </source>
</evidence>
<feature type="coiled-coil region" evidence="5">
    <location>
        <begin position="164"/>
        <end position="209"/>
    </location>
</feature>
<evidence type="ECO:0000256" key="4">
    <source>
        <dbReference type="PROSITE-ProRule" id="PRU00024"/>
    </source>
</evidence>
<evidence type="ECO:0000256" key="1">
    <source>
        <dbReference type="ARBA" id="ARBA00022723"/>
    </source>
</evidence>
<feature type="domain" description="B box-type" evidence="7">
    <location>
        <begin position="93"/>
        <end position="134"/>
    </location>
</feature>